<dbReference type="PIRSF" id="PIRSF001093">
    <property type="entry name" value="B-hxosamndse_ab_euk"/>
    <property type="match status" value="1"/>
</dbReference>
<dbReference type="CDD" id="cd06563">
    <property type="entry name" value="GH20_chitobiase-like"/>
    <property type="match status" value="1"/>
</dbReference>
<dbReference type="InterPro" id="IPR017853">
    <property type="entry name" value="GH"/>
</dbReference>
<evidence type="ECO:0000256" key="3">
    <source>
        <dbReference type="ARBA" id="ARBA00012663"/>
    </source>
</evidence>
<reference evidence="8 9" key="1">
    <citation type="submission" date="2023-12" db="EMBL/GenBank/DDBJ databases">
        <title>Genome sequencing and assembly of bacterial species from a model synthetic community.</title>
        <authorList>
            <person name="Hogle S.L."/>
        </authorList>
    </citation>
    <scope>NUCLEOTIDE SEQUENCE [LARGE SCALE GENOMIC DNA]</scope>
    <source>
        <strain evidence="8 9">HAMBI_3031</strain>
    </source>
</reference>
<dbReference type="SUPFAM" id="SSF55545">
    <property type="entry name" value="beta-N-acetylhexosaminidase-like domain"/>
    <property type="match status" value="1"/>
</dbReference>
<dbReference type="Gene3D" id="3.30.379.10">
    <property type="entry name" value="Chitobiase/beta-hexosaminidase domain 2-like"/>
    <property type="match status" value="1"/>
</dbReference>
<dbReference type="InterPro" id="IPR015882">
    <property type="entry name" value="HEX_bac_N"/>
</dbReference>
<name>A0ABZ0W5H2_9BACT</name>
<comment type="catalytic activity">
    <reaction evidence="1">
        <text>Hydrolysis of terminal non-reducing N-acetyl-D-hexosamine residues in N-acetyl-beta-D-hexosaminides.</text>
        <dbReference type="EC" id="3.2.1.52"/>
    </reaction>
</comment>
<dbReference type="Pfam" id="PF02838">
    <property type="entry name" value="Glyco_hydro_20b"/>
    <property type="match status" value="1"/>
</dbReference>
<evidence type="ECO:0000256" key="4">
    <source>
        <dbReference type="ARBA" id="ARBA00022801"/>
    </source>
</evidence>
<feature type="domain" description="Beta-hexosaminidase bacterial type N-terminal" evidence="7">
    <location>
        <begin position="35"/>
        <end position="158"/>
    </location>
</feature>
<dbReference type="SUPFAM" id="SSF51445">
    <property type="entry name" value="(Trans)glycosidases"/>
    <property type="match status" value="1"/>
</dbReference>
<dbReference type="PRINTS" id="PR00738">
    <property type="entry name" value="GLHYDRLASE20"/>
</dbReference>
<evidence type="ECO:0000313" key="8">
    <source>
        <dbReference type="EMBL" id="WQD38538.1"/>
    </source>
</evidence>
<keyword evidence="9" id="KW-1185">Reference proteome</keyword>
<evidence type="ECO:0000256" key="2">
    <source>
        <dbReference type="ARBA" id="ARBA00006285"/>
    </source>
</evidence>
<dbReference type="EC" id="3.2.1.52" evidence="3"/>
<evidence type="ECO:0000256" key="1">
    <source>
        <dbReference type="ARBA" id="ARBA00001231"/>
    </source>
</evidence>
<dbReference type="InterPro" id="IPR029018">
    <property type="entry name" value="Hex-like_dom2"/>
</dbReference>
<dbReference type="PANTHER" id="PTHR22600">
    <property type="entry name" value="BETA-HEXOSAMINIDASE"/>
    <property type="match status" value="1"/>
</dbReference>
<keyword evidence="4" id="KW-0378">Hydrolase</keyword>
<dbReference type="Proteomes" id="UP001325680">
    <property type="component" value="Chromosome"/>
</dbReference>
<dbReference type="Gene3D" id="3.20.20.80">
    <property type="entry name" value="Glycosidases"/>
    <property type="match status" value="1"/>
</dbReference>
<evidence type="ECO:0000313" key="9">
    <source>
        <dbReference type="Proteomes" id="UP001325680"/>
    </source>
</evidence>
<comment type="similarity">
    <text evidence="2">Belongs to the glycosyl hydrolase 20 family.</text>
</comment>
<dbReference type="RefSeq" id="WP_114791284.1">
    <property type="nucleotide sequence ID" value="NZ_CP139960.1"/>
</dbReference>
<dbReference type="InterPro" id="IPR025705">
    <property type="entry name" value="Beta_hexosaminidase_sua/sub"/>
</dbReference>
<gene>
    <name evidence="8" type="ORF">U0035_00060</name>
</gene>
<keyword evidence="5" id="KW-0326">Glycosidase</keyword>
<protein>
    <recommendedName>
        <fullName evidence="3">beta-N-acetylhexosaminidase</fullName>
        <ecNumber evidence="3">3.2.1.52</ecNumber>
    </recommendedName>
</protein>
<organism evidence="8 9">
    <name type="scientific">Niabella yanshanensis</name>
    <dbReference type="NCBI Taxonomy" id="577386"/>
    <lineage>
        <taxon>Bacteria</taxon>
        <taxon>Pseudomonadati</taxon>
        <taxon>Bacteroidota</taxon>
        <taxon>Chitinophagia</taxon>
        <taxon>Chitinophagales</taxon>
        <taxon>Chitinophagaceae</taxon>
        <taxon>Niabella</taxon>
    </lineage>
</organism>
<evidence type="ECO:0000259" key="6">
    <source>
        <dbReference type="Pfam" id="PF00728"/>
    </source>
</evidence>
<dbReference type="Pfam" id="PF00728">
    <property type="entry name" value="Glyco_hydro_20"/>
    <property type="match status" value="1"/>
</dbReference>
<evidence type="ECO:0000256" key="5">
    <source>
        <dbReference type="ARBA" id="ARBA00023295"/>
    </source>
</evidence>
<dbReference type="PANTHER" id="PTHR22600:SF57">
    <property type="entry name" value="BETA-N-ACETYLHEXOSAMINIDASE"/>
    <property type="match status" value="1"/>
</dbReference>
<evidence type="ECO:0000259" key="7">
    <source>
        <dbReference type="Pfam" id="PF02838"/>
    </source>
</evidence>
<sequence>MPSFIKRLKITIGFFIVTIFFIYSTGVFAQPGNVSLLPYPAAMTITNETVAFEKTVKVYVATNRLVDRSYWTGIFQQMGLEPEWLKSASKAQVVFNIRKVKESSDDESYTLEIAPGRKTTIEATANSHRGILYALQTLRQLAKRSGSYTTFAACSISDKPAFSWRAFMLDESRHFHGKETVKRLLDEMAGLKMNVFHWHLVDDPAWRLEIKKYPALTAIASRGNFEHMMRFRDAPNRKDSLFHGPPARFYTQDNIKEIIAYAHYRGIKVVPEIEVPGHATASIFAYPWLGASSKEKGSGIHGDLYDVTDPKVEAFLHNVLDEVIALFPDGIVHIGGDEADYGHWKSSKSINDFMKKNAIPTYSDLQVWAINRMSKYIARKGYRMIGWNEITGDNIREEAHIQEGSTGKLAKGTIVQFWDGKVSLVNKAIGQGYDIVNSERHFTYLDYPYEVTSLTKAYSFNPVPQGIDSADQKKILGLGCQMWGEYTPTTERLYYQIFPRIAAFAEIGWVSPETKRSYVDFRKRLETLEQLWLHKGYIKEQSGKY</sequence>
<dbReference type="InterPro" id="IPR015883">
    <property type="entry name" value="Glyco_hydro_20_cat"/>
</dbReference>
<proteinExistence type="inferred from homology"/>
<dbReference type="EMBL" id="CP139960">
    <property type="protein sequence ID" value="WQD38538.1"/>
    <property type="molecule type" value="Genomic_DNA"/>
</dbReference>
<accession>A0ABZ0W5H2</accession>
<feature type="domain" description="Glycoside hydrolase family 20 catalytic" evidence="6">
    <location>
        <begin position="162"/>
        <end position="510"/>
    </location>
</feature>